<dbReference type="EMBL" id="BMXR01000005">
    <property type="protein sequence ID" value="GGX54673.1"/>
    <property type="molecule type" value="Genomic_DNA"/>
</dbReference>
<keyword evidence="2" id="KW-1185">Reference proteome</keyword>
<reference evidence="1" key="2">
    <citation type="submission" date="2020-09" db="EMBL/GenBank/DDBJ databases">
        <authorList>
            <person name="Sun Q."/>
            <person name="Kim S."/>
        </authorList>
    </citation>
    <scope>NUCLEOTIDE SEQUENCE</scope>
    <source>
        <strain evidence="1">KCTC 22169</strain>
    </source>
</reference>
<name>A0A918K8B7_9GAMM</name>
<sequence>MSDFGHPRDGETGYGACILDTWDPSEKPESKLCYREAYVWQGQYEDAETRTRILPPQSNAVIGCAE</sequence>
<reference evidence="1" key="1">
    <citation type="journal article" date="2014" name="Int. J. Syst. Evol. Microbiol.">
        <title>Complete genome sequence of Corynebacterium casei LMG S-19264T (=DSM 44701T), isolated from a smear-ripened cheese.</title>
        <authorList>
            <consortium name="US DOE Joint Genome Institute (JGI-PGF)"/>
            <person name="Walter F."/>
            <person name="Albersmeier A."/>
            <person name="Kalinowski J."/>
            <person name="Ruckert C."/>
        </authorList>
    </citation>
    <scope>NUCLEOTIDE SEQUENCE</scope>
    <source>
        <strain evidence="1">KCTC 22169</strain>
    </source>
</reference>
<proteinExistence type="predicted"/>
<evidence type="ECO:0000313" key="1">
    <source>
        <dbReference type="EMBL" id="GGX54673.1"/>
    </source>
</evidence>
<accession>A0A918K8B7</accession>
<comment type="caution">
    <text evidence="1">The sequence shown here is derived from an EMBL/GenBank/DDBJ whole genome shotgun (WGS) entry which is preliminary data.</text>
</comment>
<gene>
    <name evidence="1" type="ORF">GCM10007392_22640</name>
</gene>
<protein>
    <submittedName>
        <fullName evidence="1">Uncharacterized protein</fullName>
    </submittedName>
</protein>
<dbReference type="RefSeq" id="WP_189608654.1">
    <property type="nucleotide sequence ID" value="NZ_BMXR01000005.1"/>
</dbReference>
<dbReference type="AlphaFoldDB" id="A0A918K8B7"/>
<evidence type="ECO:0000313" key="2">
    <source>
        <dbReference type="Proteomes" id="UP000626148"/>
    </source>
</evidence>
<organism evidence="1 2">
    <name type="scientific">Saccharospirillum salsuginis</name>
    <dbReference type="NCBI Taxonomy" id="418750"/>
    <lineage>
        <taxon>Bacteria</taxon>
        <taxon>Pseudomonadati</taxon>
        <taxon>Pseudomonadota</taxon>
        <taxon>Gammaproteobacteria</taxon>
        <taxon>Oceanospirillales</taxon>
        <taxon>Saccharospirillaceae</taxon>
        <taxon>Saccharospirillum</taxon>
    </lineage>
</organism>
<dbReference type="Proteomes" id="UP000626148">
    <property type="component" value="Unassembled WGS sequence"/>
</dbReference>